<evidence type="ECO:0000313" key="3">
    <source>
        <dbReference type="Proteomes" id="UP000011082"/>
    </source>
</evidence>
<sequence length="115" mass="12670">MDRKSQIFAPTISVGGVRKPVKKQIGAESGTNLMFKKVCDSMKNDLKPTLVKSFSYKYGEDVFNINDAKIKSIGKNKKHVAFLITGNPTTIDERQAVRESSSSEGVGEKTEDTVE</sequence>
<dbReference type="HOGENOM" id="CLU_2110814_0_0_1"/>
<dbReference type="RefSeq" id="XP_007604298.1">
    <property type="nucleotide sequence ID" value="XM_007604236.1"/>
</dbReference>
<feature type="compositionally biased region" description="Basic and acidic residues" evidence="1">
    <location>
        <begin position="106"/>
        <end position="115"/>
    </location>
</feature>
<protein>
    <submittedName>
        <fullName evidence="2">Uncharacterized protein</fullName>
    </submittedName>
</protein>
<dbReference type="EMBL" id="JH370134">
    <property type="protein sequence ID" value="ELA42206.1"/>
    <property type="molecule type" value="Genomic_DNA"/>
</dbReference>
<proteinExistence type="predicted"/>
<evidence type="ECO:0000313" key="2">
    <source>
        <dbReference type="EMBL" id="ELA42206.1"/>
    </source>
</evidence>
<reference evidence="3" key="1">
    <citation type="submission" date="2011-05" db="EMBL/GenBank/DDBJ databases">
        <title>The genome sequence of Vittaforma corneae strain ATCC 50505.</title>
        <authorList>
            <consortium name="The Broad Institute Genome Sequencing Platform"/>
            <person name="Cuomo C."/>
            <person name="Didier E."/>
            <person name="Bowers L."/>
            <person name="Young S.K."/>
            <person name="Zeng Q."/>
            <person name="Gargeya S."/>
            <person name="Fitzgerald M."/>
            <person name="Haas B."/>
            <person name="Abouelleil A."/>
            <person name="Alvarado L."/>
            <person name="Arachchi H.M."/>
            <person name="Berlin A."/>
            <person name="Chapman S.B."/>
            <person name="Gearin G."/>
            <person name="Goldberg J."/>
            <person name="Griggs A."/>
            <person name="Gujja S."/>
            <person name="Hansen M."/>
            <person name="Heiman D."/>
            <person name="Howarth C."/>
            <person name="Larimer J."/>
            <person name="Lui A."/>
            <person name="MacDonald P.J.P."/>
            <person name="McCowen C."/>
            <person name="Montmayeur A."/>
            <person name="Murphy C."/>
            <person name="Neiman D."/>
            <person name="Pearson M."/>
            <person name="Priest M."/>
            <person name="Roberts A."/>
            <person name="Saif S."/>
            <person name="Shea T."/>
            <person name="Sisk P."/>
            <person name="Stolte C."/>
            <person name="Sykes S."/>
            <person name="Wortman J."/>
            <person name="Nusbaum C."/>
            <person name="Birren B."/>
        </authorList>
    </citation>
    <scope>NUCLEOTIDE SEQUENCE [LARGE SCALE GENOMIC DNA]</scope>
    <source>
        <strain evidence="3">ATCC 50505</strain>
    </source>
</reference>
<dbReference type="Proteomes" id="UP000011082">
    <property type="component" value="Unassembled WGS sequence"/>
</dbReference>
<dbReference type="GeneID" id="19881563"/>
<dbReference type="InParanoid" id="L2GN06"/>
<dbReference type="AlphaFoldDB" id="L2GN06"/>
<accession>L2GN06</accession>
<evidence type="ECO:0000256" key="1">
    <source>
        <dbReference type="SAM" id="MobiDB-lite"/>
    </source>
</evidence>
<feature type="region of interest" description="Disordered" evidence="1">
    <location>
        <begin position="92"/>
        <end position="115"/>
    </location>
</feature>
<keyword evidence="3" id="KW-1185">Reference proteome</keyword>
<name>L2GN06_VITCO</name>
<dbReference type="VEuPathDB" id="MicrosporidiaDB:VICG_00849"/>
<dbReference type="OMA" id="TIDERQA"/>
<organism evidence="2 3">
    <name type="scientific">Vittaforma corneae (strain ATCC 50505)</name>
    <name type="common">Microsporidian parasite</name>
    <name type="synonym">Nosema corneum</name>
    <dbReference type="NCBI Taxonomy" id="993615"/>
    <lineage>
        <taxon>Eukaryota</taxon>
        <taxon>Fungi</taxon>
        <taxon>Fungi incertae sedis</taxon>
        <taxon>Microsporidia</taxon>
        <taxon>Nosematidae</taxon>
        <taxon>Vittaforma</taxon>
    </lineage>
</organism>
<gene>
    <name evidence="2" type="ORF">VICG_00849</name>
</gene>
<dbReference type="OrthoDB" id="2194084at2759"/>